<dbReference type="GO" id="GO:0016747">
    <property type="term" value="F:acyltransferase activity, transferring groups other than amino-acyl groups"/>
    <property type="evidence" value="ECO:0007669"/>
    <property type="project" value="InterPro"/>
</dbReference>
<sequence length="334" mass="36477">MTTIEIRRVDPLDEALLRAWWETGHTAFAERPYDVDEPWSVSRVSLRQPNPDLVQVLLGAFDPGGAMVGSASAKMPQRENPHLVYGTVSVPPDHRRRGIGSRLLAAVEDIGRQEGRSVLLVEAAAPLTQESPGTLFGAARGFAVGNLEEVKVLDLVASEPAWDACEQEAHAARGDYRLVTWGTSTPAEHVQGFCDLLGVFFSNVPLGEVPLEDMVWTPERLRAYEDRLCETGFEEFTAAVVAPDGSLVGVSDVGLLPQEPEKAEVGITLVLPEHRGHRLGMAMKLATHRALRAAYPQCRIVVTANAGANAHMNAVNERLGYRVVERLPELKKDL</sequence>
<dbReference type="Gene3D" id="3.40.630.30">
    <property type="match status" value="1"/>
</dbReference>
<feature type="domain" description="N-acetyltransferase" evidence="3">
    <location>
        <begin position="4"/>
        <end position="162"/>
    </location>
</feature>
<dbReference type="PROSITE" id="PS51186">
    <property type="entry name" value="GNAT"/>
    <property type="match status" value="2"/>
</dbReference>
<dbReference type="SUPFAM" id="SSF55729">
    <property type="entry name" value="Acyl-CoA N-acyltransferases (Nat)"/>
    <property type="match status" value="2"/>
</dbReference>
<dbReference type="InterPro" id="IPR050832">
    <property type="entry name" value="Bact_Acetyltransf"/>
</dbReference>
<organism evidence="4">
    <name type="scientific">metagenome</name>
    <dbReference type="NCBI Taxonomy" id="256318"/>
    <lineage>
        <taxon>unclassified sequences</taxon>
        <taxon>metagenomes</taxon>
    </lineage>
</organism>
<dbReference type="EMBL" id="CZKA01000041">
    <property type="protein sequence ID" value="CUR57833.1"/>
    <property type="molecule type" value="Genomic_DNA"/>
</dbReference>
<dbReference type="CDD" id="cd04301">
    <property type="entry name" value="NAT_SF"/>
    <property type="match status" value="1"/>
</dbReference>
<evidence type="ECO:0000256" key="1">
    <source>
        <dbReference type="ARBA" id="ARBA00022679"/>
    </source>
</evidence>
<gene>
    <name evidence="4" type="ORF">NOCA2460003</name>
</gene>
<evidence type="ECO:0000313" key="4">
    <source>
        <dbReference type="EMBL" id="CUR57833.1"/>
    </source>
</evidence>
<dbReference type="PANTHER" id="PTHR43877">
    <property type="entry name" value="AMINOALKYLPHOSPHONATE N-ACETYLTRANSFERASE-RELATED-RELATED"/>
    <property type="match status" value="1"/>
</dbReference>
<dbReference type="InterPro" id="IPR000182">
    <property type="entry name" value="GNAT_dom"/>
</dbReference>
<evidence type="ECO:0000259" key="3">
    <source>
        <dbReference type="PROSITE" id="PS51186"/>
    </source>
</evidence>
<evidence type="ECO:0000256" key="2">
    <source>
        <dbReference type="ARBA" id="ARBA00023315"/>
    </source>
</evidence>
<protein>
    <submittedName>
        <fullName evidence="4">Putative GCN5-related N-acetyltransferase</fullName>
    </submittedName>
</protein>
<dbReference type="Pfam" id="PF00583">
    <property type="entry name" value="Acetyltransf_1"/>
    <property type="match status" value="1"/>
</dbReference>
<dbReference type="InterPro" id="IPR016181">
    <property type="entry name" value="Acyl_CoA_acyltransferase"/>
</dbReference>
<reference evidence="4" key="1">
    <citation type="submission" date="2015-08" db="EMBL/GenBank/DDBJ databases">
        <authorList>
            <person name="Babu N.S."/>
            <person name="Beckwith C.J."/>
            <person name="Beseler K.G."/>
            <person name="Brison A."/>
            <person name="Carone J.V."/>
            <person name="Caskin T.P."/>
            <person name="Diamond M."/>
            <person name="Durham M.E."/>
            <person name="Foxe J.M."/>
            <person name="Go M."/>
            <person name="Henderson B.A."/>
            <person name="Jones I.B."/>
            <person name="McGettigan J.A."/>
            <person name="Micheletti S.J."/>
            <person name="Nasrallah M.E."/>
            <person name="Ortiz D."/>
            <person name="Piller C.R."/>
            <person name="Privatt S.R."/>
            <person name="Schneider S.L."/>
            <person name="Sharp S."/>
            <person name="Smith T.C."/>
            <person name="Stanton J.D."/>
            <person name="Ullery H.E."/>
            <person name="Wilson R.J."/>
            <person name="Serrano M.G."/>
            <person name="Buck G."/>
            <person name="Lee V."/>
            <person name="Wang Y."/>
            <person name="Carvalho R."/>
            <person name="Voegtly L."/>
            <person name="Shi R."/>
            <person name="Duckworth R."/>
            <person name="Johnson A."/>
            <person name="Loviza R."/>
            <person name="Walstead R."/>
            <person name="Shah Z."/>
            <person name="Kiflezghi M."/>
            <person name="Wade K."/>
            <person name="Ball S.L."/>
            <person name="Bradley K.W."/>
            <person name="Asai D.J."/>
            <person name="Bowman C.A."/>
            <person name="Russell D.A."/>
            <person name="Pope W.H."/>
            <person name="Jacobs-Sera D."/>
            <person name="Hendrix R.W."/>
            <person name="Hatfull G.F."/>
        </authorList>
    </citation>
    <scope>NUCLEOTIDE SEQUENCE</scope>
</reference>
<keyword evidence="2" id="KW-0012">Acyltransferase</keyword>
<dbReference type="AlphaFoldDB" id="A0A2P2C759"/>
<accession>A0A2P2C759</accession>
<proteinExistence type="predicted"/>
<name>A0A2P2C759_9ZZZZ</name>
<feature type="domain" description="N-acetyltransferase" evidence="3">
    <location>
        <begin position="174"/>
        <end position="334"/>
    </location>
</feature>
<keyword evidence="1 4" id="KW-0808">Transferase</keyword>